<dbReference type="RefSeq" id="WP_166292182.1">
    <property type="nucleotide sequence ID" value="NZ_CP049863.1"/>
</dbReference>
<evidence type="ECO:0000313" key="2">
    <source>
        <dbReference type="Proteomes" id="UP000502677"/>
    </source>
</evidence>
<dbReference type="KEGG" id="lvi:G7068_12040"/>
<keyword evidence="2" id="KW-1185">Reference proteome</keyword>
<evidence type="ECO:0008006" key="3">
    <source>
        <dbReference type="Google" id="ProtNLM"/>
    </source>
</evidence>
<organism evidence="1 2">
    <name type="scientific">Leucobacter viscericola</name>
    <dbReference type="NCBI Taxonomy" id="2714935"/>
    <lineage>
        <taxon>Bacteria</taxon>
        <taxon>Bacillati</taxon>
        <taxon>Actinomycetota</taxon>
        <taxon>Actinomycetes</taxon>
        <taxon>Micrococcales</taxon>
        <taxon>Microbacteriaceae</taxon>
        <taxon>Leucobacter</taxon>
    </lineage>
</organism>
<evidence type="ECO:0000313" key="1">
    <source>
        <dbReference type="EMBL" id="QIK63840.1"/>
    </source>
</evidence>
<accession>A0A6G7XGW1</accession>
<protein>
    <recommendedName>
        <fullName evidence="3">Head-to-tail adaptor</fullName>
    </recommendedName>
</protein>
<gene>
    <name evidence="1" type="ORF">G7068_12040</name>
</gene>
<sequence length="133" mass="14389">MSRTYADDKDFATWLQVDKAPEGAARLLRDASLEVDEMLLTAIYRVDHDGAPTEPRVIEALRDATCAQAEFRDEHGDEVEAMGSGESVRLGPLGFGGAFSSGPKPTQPIPQYSPKAYRILRLAGLIPGTVQDG</sequence>
<dbReference type="EMBL" id="CP049863">
    <property type="protein sequence ID" value="QIK63840.1"/>
    <property type="molecule type" value="Genomic_DNA"/>
</dbReference>
<name>A0A6G7XGW1_9MICO</name>
<proteinExistence type="predicted"/>
<reference evidence="1 2" key="1">
    <citation type="submission" date="2020-03" db="EMBL/GenBank/DDBJ databases">
        <title>Leucobacter sp. nov., isolated from beetles.</title>
        <authorList>
            <person name="Hyun D.-W."/>
            <person name="Bae J.-W."/>
        </authorList>
    </citation>
    <scope>NUCLEOTIDE SEQUENCE [LARGE SCALE GENOMIC DNA]</scope>
    <source>
        <strain evidence="1 2">HDW9C</strain>
    </source>
</reference>
<dbReference type="AlphaFoldDB" id="A0A6G7XGW1"/>
<dbReference type="Proteomes" id="UP000502677">
    <property type="component" value="Chromosome"/>
</dbReference>